<dbReference type="InterPro" id="IPR007530">
    <property type="entry name" value="Aminoglycoside_adenylylTfrase"/>
</dbReference>
<dbReference type="SUPFAM" id="SSF81301">
    <property type="entry name" value="Nucleotidyltransferase"/>
    <property type="match status" value="1"/>
</dbReference>
<keyword evidence="1" id="KW-0808">Transferase</keyword>
<name>A0A1H7Q4J1_9BACT</name>
<sequence>MIQKDFANRVVNMLKDDDRVIGLAAAGSWITNEIDAFSDLDLVLVTRDAVAGNKTQMLAYAQQFGKLLNAFTGEHVGEPRLLICLYDDPLLHVDIKFLTLAEFHHRVENPVVLLEKDQQLTNIISNTTAAWPYPDYQWLEDRFWTWVHYGATKLGRGEYFEAMDMLSFLRARVLAPLLQVRNGLQPRGMRRLETNLPPADLDRLMATVPQYKPLSLLDALRQSIDLYRALREELFPAGIILQSAAEKRSMEYLEEVVAHL</sequence>
<keyword evidence="2" id="KW-1185">Reference proteome</keyword>
<organism evidence="1 2">
    <name type="scientific">Chitinophaga rupis</name>
    <dbReference type="NCBI Taxonomy" id="573321"/>
    <lineage>
        <taxon>Bacteria</taxon>
        <taxon>Pseudomonadati</taxon>
        <taxon>Bacteroidota</taxon>
        <taxon>Chitinophagia</taxon>
        <taxon>Chitinophagales</taxon>
        <taxon>Chitinophagaceae</taxon>
        <taxon>Chitinophaga</taxon>
    </lineage>
</organism>
<dbReference type="OrthoDB" id="7375008at2"/>
<dbReference type="STRING" id="573321.SAMN04488505_102251"/>
<dbReference type="AlphaFoldDB" id="A0A1H7Q4J1"/>
<gene>
    <name evidence="1" type="ORF">SAMN04488505_102251</name>
</gene>
<dbReference type="EMBL" id="FOBB01000002">
    <property type="protein sequence ID" value="SEL42902.1"/>
    <property type="molecule type" value="Genomic_DNA"/>
</dbReference>
<keyword evidence="1" id="KW-0548">Nucleotidyltransferase</keyword>
<dbReference type="Pfam" id="PF04439">
    <property type="entry name" value="Adenyl_transf"/>
    <property type="match status" value="1"/>
</dbReference>
<proteinExistence type="predicted"/>
<dbReference type="GO" id="GO:0016779">
    <property type="term" value="F:nucleotidyltransferase activity"/>
    <property type="evidence" value="ECO:0007669"/>
    <property type="project" value="UniProtKB-KW"/>
</dbReference>
<protein>
    <submittedName>
        <fullName evidence="1">Streptomycin adenylyltransferase</fullName>
    </submittedName>
</protein>
<dbReference type="RefSeq" id="WP_089909160.1">
    <property type="nucleotide sequence ID" value="NZ_FOBB01000002.1"/>
</dbReference>
<evidence type="ECO:0000313" key="2">
    <source>
        <dbReference type="Proteomes" id="UP000198984"/>
    </source>
</evidence>
<reference evidence="1 2" key="1">
    <citation type="submission" date="2016-10" db="EMBL/GenBank/DDBJ databases">
        <authorList>
            <person name="de Groot N.N."/>
        </authorList>
    </citation>
    <scope>NUCLEOTIDE SEQUENCE [LARGE SCALE GENOMIC DNA]</scope>
    <source>
        <strain evidence="1 2">DSM 21039</strain>
    </source>
</reference>
<evidence type="ECO:0000313" key="1">
    <source>
        <dbReference type="EMBL" id="SEL42902.1"/>
    </source>
</evidence>
<dbReference type="InterPro" id="IPR043519">
    <property type="entry name" value="NT_sf"/>
</dbReference>
<accession>A0A1H7Q4J1</accession>
<dbReference type="Gene3D" id="3.30.460.10">
    <property type="entry name" value="Beta Polymerase, domain 2"/>
    <property type="match status" value="1"/>
</dbReference>
<dbReference type="Proteomes" id="UP000198984">
    <property type="component" value="Unassembled WGS sequence"/>
</dbReference>
<dbReference type="Gene3D" id="1.20.120.330">
    <property type="entry name" value="Nucleotidyltransferases domain 2"/>
    <property type="match status" value="1"/>
</dbReference>